<evidence type="ECO:0000256" key="6">
    <source>
        <dbReference type="SAM" id="Phobius"/>
    </source>
</evidence>
<keyword evidence="5 6" id="KW-0472">Membrane</keyword>
<feature type="transmembrane region" description="Helical" evidence="6">
    <location>
        <begin position="87"/>
        <end position="110"/>
    </location>
</feature>
<reference evidence="8 10" key="2">
    <citation type="submission" date="2023-01" db="EMBL/GenBank/DDBJ databases">
        <title>Trichodesmium-associated heterotrophic epibiont bacteria.</title>
        <authorList>
            <person name="Cleveland C.S."/>
            <person name="Webb E.A."/>
        </authorList>
    </citation>
    <scope>NUCLEOTIDE SEQUENCE [LARGE SCALE GENOMIC DNA]</scope>
    <source>
        <strain evidence="8 10">USCH2</strain>
    </source>
</reference>
<name>A0A0N8HJR1_9GAMM</name>
<evidence type="ECO:0000256" key="5">
    <source>
        <dbReference type="ARBA" id="ARBA00023136"/>
    </source>
</evidence>
<dbReference type="InterPro" id="IPR005538">
    <property type="entry name" value="LrgA/CidA"/>
</dbReference>
<reference evidence="7 9" key="1">
    <citation type="submission" date="2015-09" db="EMBL/GenBank/DDBJ databases">
        <title>Draft Genome Sequence of Pseudoalteromonas lipolytica UCD-48B.</title>
        <authorList>
            <person name="Krusor M."/>
            <person name="Coil D.A."/>
            <person name="Lang J.M."/>
            <person name="Eisen J.A."/>
            <person name="Alexiev A."/>
        </authorList>
    </citation>
    <scope>NUCLEOTIDE SEQUENCE [LARGE SCALE GENOMIC DNA]</scope>
    <source>
        <strain evidence="7 9">UCD-48B</strain>
    </source>
</reference>
<evidence type="ECO:0000256" key="2">
    <source>
        <dbReference type="ARBA" id="ARBA00022475"/>
    </source>
</evidence>
<comment type="subcellular location">
    <subcellularLocation>
        <location evidence="1">Cell membrane</location>
        <topology evidence="1">Multi-pass membrane protein</topology>
    </subcellularLocation>
</comment>
<dbReference type="RefSeq" id="WP_054554322.1">
    <property type="nucleotide sequence ID" value="NZ_JAQPZS010000008.1"/>
</dbReference>
<accession>A0A0N8HJR1</accession>
<gene>
    <name evidence="7" type="ORF">AOG27_17685</name>
    <name evidence="8" type="ORF">PQI24_10350</name>
</gene>
<dbReference type="AlphaFoldDB" id="A0A0N8HJR1"/>
<keyword evidence="3 6" id="KW-0812">Transmembrane</keyword>
<feature type="transmembrane region" description="Helical" evidence="6">
    <location>
        <begin position="27"/>
        <end position="47"/>
    </location>
</feature>
<evidence type="ECO:0000313" key="10">
    <source>
        <dbReference type="Proteomes" id="UP001377972"/>
    </source>
</evidence>
<sequence length="117" mass="12730">MKYLISSVIILTCLAVAKFLTTLLQSSFPAPLLGMVLLLVLLLTGLVKEQHLKPTASPLLNYMPLFFIPAGVGIIEHLGLISQNWPLLLTIFIVVPLSSVLIIGAVIAYFKGRENDS</sequence>
<evidence type="ECO:0000256" key="1">
    <source>
        <dbReference type="ARBA" id="ARBA00004651"/>
    </source>
</evidence>
<proteinExistence type="predicted"/>
<comment type="caution">
    <text evidence="7">The sequence shown here is derived from an EMBL/GenBank/DDBJ whole genome shotgun (WGS) entry which is preliminary data.</text>
</comment>
<dbReference type="Pfam" id="PF03788">
    <property type="entry name" value="LrgA"/>
    <property type="match status" value="1"/>
</dbReference>
<dbReference type="PATRIC" id="fig|570156.3.peg.1461"/>
<dbReference type="EMBL" id="LJTC01000013">
    <property type="protein sequence ID" value="KPM81784.1"/>
    <property type="molecule type" value="Genomic_DNA"/>
</dbReference>
<organism evidence="7 9">
    <name type="scientific">Pseudoalteromonas lipolytica</name>
    <dbReference type="NCBI Taxonomy" id="570156"/>
    <lineage>
        <taxon>Bacteria</taxon>
        <taxon>Pseudomonadati</taxon>
        <taxon>Pseudomonadota</taxon>
        <taxon>Gammaproteobacteria</taxon>
        <taxon>Alteromonadales</taxon>
        <taxon>Pseudoalteromonadaceae</taxon>
        <taxon>Pseudoalteromonas</taxon>
    </lineage>
</organism>
<keyword evidence="10" id="KW-1185">Reference proteome</keyword>
<keyword evidence="4 6" id="KW-1133">Transmembrane helix</keyword>
<dbReference type="EMBL" id="JAQPZS010000008">
    <property type="protein sequence ID" value="MEJ6496437.1"/>
    <property type="molecule type" value="Genomic_DNA"/>
</dbReference>
<protein>
    <submittedName>
        <fullName evidence="7">Antiholin</fullName>
    </submittedName>
    <submittedName>
        <fullName evidence="8">CidA/LrgA family protein</fullName>
    </submittedName>
</protein>
<dbReference type="STRING" id="570156.AOG27_17685"/>
<dbReference type="OrthoDB" id="385012at2"/>
<evidence type="ECO:0000256" key="3">
    <source>
        <dbReference type="ARBA" id="ARBA00022692"/>
    </source>
</evidence>
<evidence type="ECO:0000313" key="7">
    <source>
        <dbReference type="EMBL" id="KPM81784.1"/>
    </source>
</evidence>
<evidence type="ECO:0000256" key="4">
    <source>
        <dbReference type="ARBA" id="ARBA00022989"/>
    </source>
</evidence>
<dbReference type="GO" id="GO:0005886">
    <property type="term" value="C:plasma membrane"/>
    <property type="evidence" value="ECO:0007669"/>
    <property type="project" value="UniProtKB-SubCell"/>
</dbReference>
<evidence type="ECO:0000313" key="8">
    <source>
        <dbReference type="EMBL" id="MEJ6496437.1"/>
    </source>
</evidence>
<dbReference type="PANTHER" id="PTHR33931:SF2">
    <property type="entry name" value="HOLIN-LIKE PROTEIN CIDA"/>
    <property type="match status" value="1"/>
</dbReference>
<dbReference type="PANTHER" id="PTHR33931">
    <property type="entry name" value="HOLIN-LIKE PROTEIN CIDA-RELATED"/>
    <property type="match status" value="1"/>
</dbReference>
<dbReference type="Proteomes" id="UP000050378">
    <property type="component" value="Unassembled WGS sequence"/>
</dbReference>
<keyword evidence="2" id="KW-1003">Cell membrane</keyword>
<feature type="transmembrane region" description="Helical" evidence="6">
    <location>
        <begin position="59"/>
        <end position="81"/>
    </location>
</feature>
<dbReference type="Proteomes" id="UP001377972">
    <property type="component" value="Unassembled WGS sequence"/>
</dbReference>
<evidence type="ECO:0000313" key="9">
    <source>
        <dbReference type="Proteomes" id="UP000050378"/>
    </source>
</evidence>